<reference evidence="7" key="1">
    <citation type="journal article" date="2023" name="IMA Fungus">
        <title>Comparative genomic study of the Penicillium genus elucidates a diverse pangenome and 15 lateral gene transfer events.</title>
        <authorList>
            <person name="Petersen C."/>
            <person name="Sorensen T."/>
            <person name="Nielsen M.R."/>
            <person name="Sondergaard T.E."/>
            <person name="Sorensen J.L."/>
            <person name="Fitzpatrick D.A."/>
            <person name="Frisvad J.C."/>
            <person name="Nielsen K.L."/>
        </authorList>
    </citation>
    <scope>NUCLEOTIDE SEQUENCE</scope>
    <source>
        <strain evidence="7">IBT 12815</strain>
    </source>
</reference>
<keyword evidence="5 6" id="KW-0472">Membrane</keyword>
<dbReference type="PANTHER" id="PTHR43791:SF103">
    <property type="entry name" value="MAJOR FACILITATOR SUPERFAMILY (MFS) PROFILE DOMAIN-CONTAINING PROTEIN-RELATED"/>
    <property type="match status" value="1"/>
</dbReference>
<feature type="transmembrane region" description="Helical" evidence="6">
    <location>
        <begin position="119"/>
        <end position="142"/>
    </location>
</feature>
<evidence type="ECO:0000256" key="4">
    <source>
        <dbReference type="ARBA" id="ARBA00022989"/>
    </source>
</evidence>
<protein>
    <submittedName>
        <fullName evidence="7">Uncharacterized protein</fullName>
    </submittedName>
</protein>
<keyword evidence="3 6" id="KW-0812">Transmembrane</keyword>
<feature type="transmembrane region" description="Helical" evidence="6">
    <location>
        <begin position="26"/>
        <end position="43"/>
    </location>
</feature>
<evidence type="ECO:0000313" key="8">
    <source>
        <dbReference type="Proteomes" id="UP001213799"/>
    </source>
</evidence>
<evidence type="ECO:0000256" key="6">
    <source>
        <dbReference type="SAM" id="Phobius"/>
    </source>
</evidence>
<dbReference type="InterPro" id="IPR036259">
    <property type="entry name" value="MFS_trans_sf"/>
</dbReference>
<name>A0AAD6ED50_9EURO</name>
<dbReference type="EMBL" id="JAQJAE010000001">
    <property type="protein sequence ID" value="KAJ5614903.1"/>
    <property type="molecule type" value="Genomic_DNA"/>
</dbReference>
<evidence type="ECO:0000256" key="3">
    <source>
        <dbReference type="ARBA" id="ARBA00022692"/>
    </source>
</evidence>
<keyword evidence="8" id="KW-1185">Reference proteome</keyword>
<feature type="transmembrane region" description="Helical" evidence="6">
    <location>
        <begin position="87"/>
        <end position="107"/>
    </location>
</feature>
<dbReference type="AlphaFoldDB" id="A0AAD6ED50"/>
<keyword evidence="4 6" id="KW-1133">Transmembrane helix</keyword>
<dbReference type="SUPFAM" id="SSF103473">
    <property type="entry name" value="MFS general substrate transporter"/>
    <property type="match status" value="1"/>
</dbReference>
<evidence type="ECO:0000256" key="5">
    <source>
        <dbReference type="ARBA" id="ARBA00023136"/>
    </source>
</evidence>
<evidence type="ECO:0000256" key="2">
    <source>
        <dbReference type="ARBA" id="ARBA00022448"/>
    </source>
</evidence>
<reference evidence="7" key="2">
    <citation type="submission" date="2023-01" db="EMBL/GenBank/DDBJ databases">
        <authorList>
            <person name="Petersen C."/>
        </authorList>
    </citation>
    <scope>NUCLEOTIDE SEQUENCE</scope>
    <source>
        <strain evidence="7">IBT 12815</strain>
    </source>
</reference>
<sequence>MPIGGAQVVFLLLITGFASLVPKSRIIMMIVNTAVSVIGMLLIWKLDGNNQAGKMTGLCLGGVFAANIPLSLSLISSNVAGFTKKSTFSALIFAAYCIGNIAGPRFFNPSEEPLYSTGIKASMAGLTFGIFFLVCLYIFFALENRRWDRLYGSLRVMTEAEELEDELSNKTDHEIESFRYVL</sequence>
<dbReference type="RefSeq" id="XP_056756070.1">
    <property type="nucleotide sequence ID" value="XM_056891075.1"/>
</dbReference>
<evidence type="ECO:0000256" key="1">
    <source>
        <dbReference type="ARBA" id="ARBA00004141"/>
    </source>
</evidence>
<feature type="transmembrane region" description="Helical" evidence="6">
    <location>
        <begin position="6"/>
        <end position="21"/>
    </location>
</feature>
<evidence type="ECO:0000313" key="7">
    <source>
        <dbReference type="EMBL" id="KAJ5614903.1"/>
    </source>
</evidence>
<comment type="caution">
    <text evidence="7">The sequence shown here is derived from an EMBL/GenBank/DDBJ whole genome shotgun (WGS) entry which is preliminary data.</text>
</comment>
<dbReference type="GeneID" id="81581317"/>
<dbReference type="PANTHER" id="PTHR43791">
    <property type="entry name" value="PERMEASE-RELATED"/>
    <property type="match status" value="1"/>
</dbReference>
<gene>
    <name evidence="7" type="ORF">N7537_000017</name>
</gene>
<proteinExistence type="predicted"/>
<dbReference type="GO" id="GO:0016020">
    <property type="term" value="C:membrane"/>
    <property type="evidence" value="ECO:0007669"/>
    <property type="project" value="UniProtKB-SubCell"/>
</dbReference>
<accession>A0AAD6ED50</accession>
<dbReference type="Gene3D" id="1.20.1250.20">
    <property type="entry name" value="MFS general substrate transporter like domains"/>
    <property type="match status" value="1"/>
</dbReference>
<feature type="transmembrane region" description="Helical" evidence="6">
    <location>
        <begin position="55"/>
        <end position="75"/>
    </location>
</feature>
<dbReference type="GO" id="GO:0022857">
    <property type="term" value="F:transmembrane transporter activity"/>
    <property type="evidence" value="ECO:0007669"/>
    <property type="project" value="TreeGrafter"/>
</dbReference>
<organism evidence="7 8">
    <name type="scientific">Penicillium hordei</name>
    <dbReference type="NCBI Taxonomy" id="40994"/>
    <lineage>
        <taxon>Eukaryota</taxon>
        <taxon>Fungi</taxon>
        <taxon>Dikarya</taxon>
        <taxon>Ascomycota</taxon>
        <taxon>Pezizomycotina</taxon>
        <taxon>Eurotiomycetes</taxon>
        <taxon>Eurotiomycetidae</taxon>
        <taxon>Eurotiales</taxon>
        <taxon>Aspergillaceae</taxon>
        <taxon>Penicillium</taxon>
    </lineage>
</organism>
<dbReference type="Proteomes" id="UP001213799">
    <property type="component" value="Unassembled WGS sequence"/>
</dbReference>
<comment type="subcellular location">
    <subcellularLocation>
        <location evidence="1">Membrane</location>
        <topology evidence="1">Multi-pass membrane protein</topology>
    </subcellularLocation>
</comment>
<keyword evidence="2" id="KW-0813">Transport</keyword>